<feature type="region of interest" description="Disordered" evidence="1">
    <location>
        <begin position="244"/>
        <end position="264"/>
    </location>
</feature>
<evidence type="ECO:0000259" key="2">
    <source>
        <dbReference type="Pfam" id="PF10536"/>
    </source>
</evidence>
<protein>
    <recommendedName>
        <fullName evidence="2">Aminotransferase-like plant mobile domain-containing protein</fullName>
    </recommendedName>
</protein>
<proteinExistence type="predicted"/>
<dbReference type="Pfam" id="PF10536">
    <property type="entry name" value="PMD"/>
    <property type="match status" value="1"/>
</dbReference>
<reference evidence="3 4" key="1">
    <citation type="journal article" date="2022" name="G3 (Bethesda)">
        <title>Whole-genome sequence and methylome profiling of the almond [Prunus dulcis (Mill.) D.A. Webb] cultivar 'Nonpareil'.</title>
        <authorList>
            <person name="D'Amico-Willman K.M."/>
            <person name="Ouma W.Z."/>
            <person name="Meulia T."/>
            <person name="Sideli G.M."/>
            <person name="Gradziel T.M."/>
            <person name="Fresnedo-Ramirez J."/>
        </authorList>
    </citation>
    <scope>NUCLEOTIDE SEQUENCE [LARGE SCALE GENOMIC DNA]</scope>
    <source>
        <strain evidence="3">Clone GOH B32 T37-40</strain>
    </source>
</reference>
<dbReference type="InterPro" id="IPR019557">
    <property type="entry name" value="AminoTfrase-like_pln_mobile"/>
</dbReference>
<evidence type="ECO:0000256" key="1">
    <source>
        <dbReference type="SAM" id="MobiDB-lite"/>
    </source>
</evidence>
<sequence length="314" mass="35881">MAFFKCFKKGTVTILEDESDNQDEGTTLLVGAPLLASEVSEVDNSLHIPSWSQEVFCQLSSFKKSKSTNRDLHSTVLQLKSLHHTDTGSSKAFELLSNRIHNGVVNWSSALPTAGESTFTEYYWEWLEDVLSRNTHVLKGTGLYNAVFASLFSYDRRAPVIQAFCEYWCPATNTRHMSRGEMFISLWDLHTIGRLPITGRFYDEVIPTTESLNRKDHKGKFGVRMAAWLKYWYRGPFKYKKPSRKTIRNKAQKPKEDSDQSGIIPMALKRTGEEEGVFEDLGIPDEDMEKSYLAAFLACWLCKFVFPKDDVTLI</sequence>
<keyword evidence="4" id="KW-1185">Reference proteome</keyword>
<dbReference type="GO" id="GO:0010073">
    <property type="term" value="P:meristem maintenance"/>
    <property type="evidence" value="ECO:0007669"/>
    <property type="project" value="InterPro"/>
</dbReference>
<dbReference type="PANTHER" id="PTHR46033">
    <property type="entry name" value="PROTEIN MAIN-LIKE 2"/>
    <property type="match status" value="1"/>
</dbReference>
<comment type="caution">
    <text evidence="3">The sequence shown here is derived from an EMBL/GenBank/DDBJ whole genome shotgun (WGS) entry which is preliminary data.</text>
</comment>
<dbReference type="Proteomes" id="UP001054821">
    <property type="component" value="Chromosome 2"/>
</dbReference>
<evidence type="ECO:0000313" key="4">
    <source>
        <dbReference type="Proteomes" id="UP001054821"/>
    </source>
</evidence>
<evidence type="ECO:0000313" key="3">
    <source>
        <dbReference type="EMBL" id="KAI5343263.1"/>
    </source>
</evidence>
<accession>A0AAD4WGU7</accession>
<organism evidence="3 4">
    <name type="scientific">Prunus dulcis</name>
    <name type="common">Almond</name>
    <name type="synonym">Amygdalus dulcis</name>
    <dbReference type="NCBI Taxonomy" id="3755"/>
    <lineage>
        <taxon>Eukaryota</taxon>
        <taxon>Viridiplantae</taxon>
        <taxon>Streptophyta</taxon>
        <taxon>Embryophyta</taxon>
        <taxon>Tracheophyta</taxon>
        <taxon>Spermatophyta</taxon>
        <taxon>Magnoliopsida</taxon>
        <taxon>eudicotyledons</taxon>
        <taxon>Gunneridae</taxon>
        <taxon>Pentapetalae</taxon>
        <taxon>rosids</taxon>
        <taxon>fabids</taxon>
        <taxon>Rosales</taxon>
        <taxon>Rosaceae</taxon>
        <taxon>Amygdaloideae</taxon>
        <taxon>Amygdaleae</taxon>
        <taxon>Prunus</taxon>
    </lineage>
</organism>
<dbReference type="EMBL" id="JAJFAZ020000002">
    <property type="protein sequence ID" value="KAI5343263.1"/>
    <property type="molecule type" value="Genomic_DNA"/>
</dbReference>
<gene>
    <name evidence="3" type="ORF">L3X38_011139</name>
</gene>
<feature type="domain" description="Aminotransferase-like plant mobile" evidence="2">
    <location>
        <begin position="142"/>
        <end position="312"/>
    </location>
</feature>
<dbReference type="PANTHER" id="PTHR46033:SF16">
    <property type="entry name" value="AMINOTRANSFERASE-LIKE PLANT MOBILE DOMAIN-CONTAINING PROTEIN"/>
    <property type="match status" value="1"/>
</dbReference>
<dbReference type="AlphaFoldDB" id="A0AAD4WGU7"/>
<name>A0AAD4WGU7_PRUDU</name>
<dbReference type="InterPro" id="IPR044824">
    <property type="entry name" value="MAIN-like"/>
</dbReference>